<organism evidence="2 3">
    <name type="scientific">Trichoplax adhaerens</name>
    <name type="common">Trichoplax reptans</name>
    <dbReference type="NCBI Taxonomy" id="10228"/>
    <lineage>
        <taxon>Eukaryota</taxon>
        <taxon>Metazoa</taxon>
        <taxon>Placozoa</taxon>
        <taxon>Uniplacotomia</taxon>
        <taxon>Trichoplacea</taxon>
        <taxon>Trichoplacidae</taxon>
        <taxon>Trichoplax</taxon>
    </lineage>
</organism>
<dbReference type="KEGG" id="tad:TRIADDRAFT_55291"/>
<keyword evidence="1" id="KW-0812">Transmembrane</keyword>
<keyword evidence="1" id="KW-1133">Transmembrane helix</keyword>
<dbReference type="GO" id="GO:0005886">
    <property type="term" value="C:plasma membrane"/>
    <property type="evidence" value="ECO:0000318"/>
    <property type="project" value="GO_Central"/>
</dbReference>
<gene>
    <name evidence="2" type="ORF">TRIADDRAFT_55291</name>
</gene>
<feature type="transmembrane region" description="Helical" evidence="1">
    <location>
        <begin position="168"/>
        <end position="191"/>
    </location>
</feature>
<dbReference type="RefSeq" id="XP_002111367.1">
    <property type="nucleotide sequence ID" value="XM_002111331.1"/>
</dbReference>
<keyword evidence="3" id="KW-1185">Reference proteome</keyword>
<reference evidence="2 3" key="1">
    <citation type="journal article" date="2008" name="Nature">
        <title>The Trichoplax genome and the nature of placozoans.</title>
        <authorList>
            <person name="Srivastava M."/>
            <person name="Begovic E."/>
            <person name="Chapman J."/>
            <person name="Putnam N.H."/>
            <person name="Hellsten U."/>
            <person name="Kawashima T."/>
            <person name="Kuo A."/>
            <person name="Mitros T."/>
            <person name="Salamov A."/>
            <person name="Carpenter M.L."/>
            <person name="Signorovitch A.Y."/>
            <person name="Moreno M.A."/>
            <person name="Kamm K."/>
            <person name="Grimwood J."/>
            <person name="Schmutz J."/>
            <person name="Shapiro H."/>
            <person name="Grigoriev I.V."/>
            <person name="Buss L.W."/>
            <person name="Schierwater B."/>
            <person name="Dellaporta S.L."/>
            <person name="Rokhsar D.S."/>
        </authorList>
    </citation>
    <scope>NUCLEOTIDE SEQUENCE [LARGE SCALE GENOMIC DNA]</scope>
    <source>
        <strain evidence="2 3">Grell-BS-1999</strain>
    </source>
</reference>
<accession>B3RUH6</accession>
<protein>
    <recommendedName>
        <fullName evidence="4">Vezatin</fullName>
    </recommendedName>
</protein>
<sequence length="667" mass="76393">MADNSVLFKGSPLHQYLEGIEHGQQLDVEPRSLSNQSKVQEKQHSRLAVIYYYIKLLWLALRHESTKRQQQLHNKLIENGKYTCIELLLNNDVLLEEDEDIVRQINSNIFDNLYLKWNKVKWNQEIEKESIKIRQVLCVLKPYLRKHFSLEISKALTCAIALYFKSSLFFGTLAILSLSTFAFLVLGYFIYRLLWQEKYTKVAQDQDFTTLESAIKTIENYIACRSLLSRIECAIEMKNILLYRLGDTIPPITRIELKSDRRQCNHLRQTLFMISLKQIIAIQEATNTIVKRYGLGAKLNNLDICCPIPLCELGIVKSAQAMRSLCYKQFSEFFCCLIQACIVSDTALRQIFAWRIIHELVDSIKTSCKDLADSMETQKLAFSAAKNRLSSNYSSDNQSNTAQSQLSQSIRNFRLHLLATINRLELFEKCVKAFDDNKEQINSDNSATEGLYNQITMDINSARDCWSFAKTTVMKILNKPIEDPESRSQQDGNEETEGKLKIDRIYKYMNSIVEIPTGLSSINTIIAEENEDKVYEAYITKKDMVSLLEGIDNSVEDVQKEQISNTALMNELQNVLRDRVAEKNSPAYAVTEKVKRDFIPATENKHSYNNERDRCLVNIFSGTASSDDLLTNSKLISSINAIHDGGAFTIKQDIIGDESDDETNSTD</sequence>
<dbReference type="HOGENOM" id="CLU_411823_0_0_1"/>
<dbReference type="GeneID" id="6753061"/>
<dbReference type="InParanoid" id="B3RUH6"/>
<keyword evidence="1" id="KW-0472">Membrane</keyword>
<dbReference type="PANTHER" id="PTHR15989">
    <property type="entry name" value="VEZATIN"/>
    <property type="match status" value="1"/>
</dbReference>
<evidence type="ECO:0000313" key="2">
    <source>
        <dbReference type="EMBL" id="EDV25334.1"/>
    </source>
</evidence>
<dbReference type="Proteomes" id="UP000009022">
    <property type="component" value="Unassembled WGS sequence"/>
</dbReference>
<dbReference type="GO" id="GO:0098609">
    <property type="term" value="P:cell-cell adhesion"/>
    <property type="evidence" value="ECO:0000318"/>
    <property type="project" value="GO_Central"/>
</dbReference>
<name>B3RUH6_TRIAD</name>
<evidence type="ECO:0000313" key="3">
    <source>
        <dbReference type="Proteomes" id="UP000009022"/>
    </source>
</evidence>
<dbReference type="EMBL" id="DS985244">
    <property type="protein sequence ID" value="EDV25334.1"/>
    <property type="molecule type" value="Genomic_DNA"/>
</dbReference>
<dbReference type="OrthoDB" id="21151at2759"/>
<dbReference type="PhylomeDB" id="B3RUH6"/>
<dbReference type="CTD" id="6753061"/>
<dbReference type="PANTHER" id="PTHR15989:SF5">
    <property type="entry name" value="VEZATIN"/>
    <property type="match status" value="1"/>
</dbReference>
<dbReference type="InterPro" id="IPR026858">
    <property type="entry name" value="Vezatin"/>
</dbReference>
<proteinExistence type="predicted"/>
<evidence type="ECO:0000256" key="1">
    <source>
        <dbReference type="SAM" id="Phobius"/>
    </source>
</evidence>
<dbReference type="AlphaFoldDB" id="B3RUH6"/>
<evidence type="ECO:0008006" key="4">
    <source>
        <dbReference type="Google" id="ProtNLM"/>
    </source>
</evidence>